<dbReference type="RefSeq" id="WP_062697532.1">
    <property type="nucleotide sequence ID" value="NZ_LJOD01000003.1"/>
</dbReference>
<dbReference type="PATRIC" id="fig|253.9.peg.2992"/>
<protein>
    <submittedName>
        <fullName evidence="1">Uncharacterized protein</fullName>
    </submittedName>
</protein>
<reference evidence="2" key="2">
    <citation type="submission" date="2015-09" db="EMBL/GenBank/DDBJ databases">
        <title>Draft genome sequence of a multidrug-resistant Chryseobacterium indologenes isolate from Malaysia.</title>
        <authorList>
            <person name="Yu C.Y."/>
            <person name="Ang G.Y."/>
            <person name="Chan K.-G."/>
        </authorList>
    </citation>
    <scope>NUCLEOTIDE SEQUENCE [LARGE SCALE GENOMIC DNA]</scope>
    <source>
        <strain evidence="2">CI_885</strain>
    </source>
</reference>
<comment type="caution">
    <text evidence="1">The sequence shown here is derived from an EMBL/GenBank/DDBJ whole genome shotgun (WGS) entry which is preliminary data.</text>
</comment>
<gene>
    <name evidence="1" type="ORF">AOB46_06585</name>
</gene>
<dbReference type="EMBL" id="LJOD01000003">
    <property type="protein sequence ID" value="KPE51889.1"/>
    <property type="molecule type" value="Genomic_DNA"/>
</dbReference>
<dbReference type="Proteomes" id="UP000037953">
    <property type="component" value="Unassembled WGS sequence"/>
</dbReference>
<name>A0A0N0ZWP0_CHRID</name>
<evidence type="ECO:0000313" key="1">
    <source>
        <dbReference type="EMBL" id="KPE51889.1"/>
    </source>
</evidence>
<sequence length="201" mass="23972">MIDTQIVQEIIEREINSDFEMSNYYDTDKYIIIFWKHKNYYADDERGQIVGPGPIIFDKQTKEYRLLGSAEWFYGDYADALPQTEENEQYRKDYNYIMGLLDSEENDIAYTELLIENIKEKIVMREFANYEDIDFLSILTGARRYVTPFDPQSYGENYHDAVILTFDNTEAQKKLAEIWESINFKHEIISSTELLLWKIKK</sequence>
<evidence type="ECO:0000313" key="2">
    <source>
        <dbReference type="Proteomes" id="UP000037953"/>
    </source>
</evidence>
<accession>A0A0N0ZWP0</accession>
<reference evidence="1 2" key="1">
    <citation type="journal article" date="2015" name="Genom Data">
        <title>Draft genome sequence of a multidrug-resistant Chryseobacterium indologenes isolate from Malaysia.</title>
        <authorList>
            <person name="Yu C.Y."/>
            <person name="Ang G.Y."/>
            <person name="Cheng H.J."/>
            <person name="Cheong Y.M."/>
            <person name="Yin W.F."/>
            <person name="Chan K.G."/>
        </authorList>
    </citation>
    <scope>NUCLEOTIDE SEQUENCE [LARGE SCALE GENOMIC DNA]</scope>
    <source>
        <strain evidence="1 2">CI_885</strain>
    </source>
</reference>
<dbReference type="AlphaFoldDB" id="A0A0N0ZWP0"/>
<dbReference type="OrthoDB" id="1355602at2"/>
<organism evidence="1 2">
    <name type="scientific">Chryseobacterium indologenes</name>
    <name type="common">Flavobacterium indologenes</name>
    <dbReference type="NCBI Taxonomy" id="253"/>
    <lineage>
        <taxon>Bacteria</taxon>
        <taxon>Pseudomonadati</taxon>
        <taxon>Bacteroidota</taxon>
        <taxon>Flavobacteriia</taxon>
        <taxon>Flavobacteriales</taxon>
        <taxon>Weeksellaceae</taxon>
        <taxon>Chryseobacterium group</taxon>
        <taxon>Chryseobacterium</taxon>
    </lineage>
</organism>
<proteinExistence type="predicted"/>